<dbReference type="EMBL" id="JACBZD010000002">
    <property type="protein sequence ID" value="NYI08214.1"/>
    <property type="molecule type" value="Genomic_DNA"/>
</dbReference>
<dbReference type="InterPro" id="IPR049397">
    <property type="entry name" value="EthR_C"/>
</dbReference>
<dbReference type="RefSeq" id="WP_179817070.1">
    <property type="nucleotide sequence ID" value="NZ_JACBZD010000002.1"/>
</dbReference>
<protein>
    <submittedName>
        <fullName evidence="5">AcrR family transcriptional regulator</fullName>
    </submittedName>
</protein>
<dbReference type="PANTHER" id="PTHR30055:SF184">
    <property type="entry name" value="HTH-TYPE TRANSCRIPTIONAL REGULATOR ETHR"/>
    <property type="match status" value="1"/>
</dbReference>
<dbReference type="InterPro" id="IPR009057">
    <property type="entry name" value="Homeodomain-like_sf"/>
</dbReference>
<sequence length="218" mass="23992">MGEGELSSTVTGVPRRGRRRTGPRQGDVRELALLESAESVLGDRPLSEVTIEAIASGAGLSRPAVYFYFDGKDAIVDAVIGRVTQELISGIAALVASGEPMDVVVRRMVEATFEAWRRRGGVFRAAIEIAARDAERGSMWQDVNNRCAELVVEAVERDRERGLLPHRGDARTLATTLVWMVERNCHHLFSREHTAEEEQALFDTLVLVGRRGLGIPDD</sequence>
<dbReference type="Pfam" id="PF21313">
    <property type="entry name" value="EthR_C"/>
    <property type="match status" value="1"/>
</dbReference>
<dbReference type="InterPro" id="IPR036271">
    <property type="entry name" value="Tet_transcr_reg_TetR-rel_C_sf"/>
</dbReference>
<dbReference type="SUPFAM" id="SSF46689">
    <property type="entry name" value="Homeodomain-like"/>
    <property type="match status" value="1"/>
</dbReference>
<evidence type="ECO:0000313" key="6">
    <source>
        <dbReference type="Proteomes" id="UP000567795"/>
    </source>
</evidence>
<feature type="region of interest" description="Disordered" evidence="3">
    <location>
        <begin position="1"/>
        <end position="24"/>
    </location>
</feature>
<feature type="domain" description="HTH tetR-type" evidence="4">
    <location>
        <begin position="27"/>
        <end position="87"/>
    </location>
</feature>
<dbReference type="PROSITE" id="PS50977">
    <property type="entry name" value="HTH_TETR_2"/>
    <property type="match status" value="1"/>
</dbReference>
<dbReference type="SUPFAM" id="SSF48498">
    <property type="entry name" value="Tetracyclin repressor-like, C-terminal domain"/>
    <property type="match status" value="1"/>
</dbReference>
<organism evidence="5 6">
    <name type="scientific">Allostreptomyces psammosilenae</name>
    <dbReference type="NCBI Taxonomy" id="1892865"/>
    <lineage>
        <taxon>Bacteria</taxon>
        <taxon>Bacillati</taxon>
        <taxon>Actinomycetota</taxon>
        <taxon>Actinomycetes</taxon>
        <taxon>Kitasatosporales</taxon>
        <taxon>Streptomycetaceae</taxon>
        <taxon>Allostreptomyces</taxon>
    </lineage>
</organism>
<dbReference type="GO" id="GO:0000976">
    <property type="term" value="F:transcription cis-regulatory region binding"/>
    <property type="evidence" value="ECO:0007669"/>
    <property type="project" value="TreeGrafter"/>
</dbReference>
<reference evidence="5 6" key="1">
    <citation type="submission" date="2020-07" db="EMBL/GenBank/DDBJ databases">
        <title>Sequencing the genomes of 1000 actinobacteria strains.</title>
        <authorList>
            <person name="Klenk H.-P."/>
        </authorList>
    </citation>
    <scope>NUCLEOTIDE SEQUENCE [LARGE SCALE GENOMIC DNA]</scope>
    <source>
        <strain evidence="5 6">DSM 42178</strain>
    </source>
</reference>
<evidence type="ECO:0000256" key="1">
    <source>
        <dbReference type="ARBA" id="ARBA00023125"/>
    </source>
</evidence>
<accession>A0A853A5U4</accession>
<dbReference type="Proteomes" id="UP000567795">
    <property type="component" value="Unassembled WGS sequence"/>
</dbReference>
<comment type="caution">
    <text evidence="5">The sequence shown here is derived from an EMBL/GenBank/DDBJ whole genome shotgun (WGS) entry which is preliminary data.</text>
</comment>
<keyword evidence="1 2" id="KW-0238">DNA-binding</keyword>
<dbReference type="PANTHER" id="PTHR30055">
    <property type="entry name" value="HTH-TYPE TRANSCRIPTIONAL REGULATOR RUTR"/>
    <property type="match status" value="1"/>
</dbReference>
<dbReference type="Gene3D" id="1.10.357.10">
    <property type="entry name" value="Tetracycline Repressor, domain 2"/>
    <property type="match status" value="1"/>
</dbReference>
<evidence type="ECO:0000256" key="3">
    <source>
        <dbReference type="SAM" id="MobiDB-lite"/>
    </source>
</evidence>
<proteinExistence type="predicted"/>
<gene>
    <name evidence="5" type="ORF">FHU37_005243</name>
</gene>
<dbReference type="InterPro" id="IPR050109">
    <property type="entry name" value="HTH-type_TetR-like_transc_reg"/>
</dbReference>
<dbReference type="InterPro" id="IPR001647">
    <property type="entry name" value="HTH_TetR"/>
</dbReference>
<dbReference type="AlphaFoldDB" id="A0A853A5U4"/>
<dbReference type="Pfam" id="PF00440">
    <property type="entry name" value="TetR_N"/>
    <property type="match status" value="1"/>
</dbReference>
<evidence type="ECO:0000313" key="5">
    <source>
        <dbReference type="EMBL" id="NYI08214.1"/>
    </source>
</evidence>
<dbReference type="Gene3D" id="1.10.10.60">
    <property type="entry name" value="Homeodomain-like"/>
    <property type="match status" value="1"/>
</dbReference>
<name>A0A853A5U4_9ACTN</name>
<feature type="DNA-binding region" description="H-T-H motif" evidence="2">
    <location>
        <begin position="50"/>
        <end position="69"/>
    </location>
</feature>
<keyword evidence="6" id="KW-1185">Reference proteome</keyword>
<dbReference type="PRINTS" id="PR00455">
    <property type="entry name" value="HTHTETR"/>
</dbReference>
<evidence type="ECO:0000256" key="2">
    <source>
        <dbReference type="PROSITE-ProRule" id="PRU00335"/>
    </source>
</evidence>
<dbReference type="GO" id="GO:0003700">
    <property type="term" value="F:DNA-binding transcription factor activity"/>
    <property type="evidence" value="ECO:0007669"/>
    <property type="project" value="TreeGrafter"/>
</dbReference>
<evidence type="ECO:0000259" key="4">
    <source>
        <dbReference type="PROSITE" id="PS50977"/>
    </source>
</evidence>